<dbReference type="RefSeq" id="WP_123202035.1">
    <property type="nucleotide sequence ID" value="NZ_RJMB01000015.1"/>
</dbReference>
<dbReference type="Proteomes" id="UP000269198">
    <property type="component" value="Unassembled WGS sequence"/>
</dbReference>
<evidence type="ECO:0000313" key="1">
    <source>
        <dbReference type="EMBL" id="RNL83576.1"/>
    </source>
</evidence>
<name>A0A3N0E6V8_9ACTN</name>
<proteinExistence type="predicted"/>
<accession>A0A3N0E6V8</accession>
<dbReference type="EMBL" id="RJMB01000015">
    <property type="protein sequence ID" value="RNL83576.1"/>
    <property type="molecule type" value="Genomic_DNA"/>
</dbReference>
<dbReference type="InterPro" id="IPR048142">
    <property type="entry name" value="QRL_CxxC_CxxC"/>
</dbReference>
<protein>
    <submittedName>
        <fullName evidence="1">Uncharacterized protein</fullName>
    </submittedName>
</protein>
<reference evidence="1 2" key="1">
    <citation type="submission" date="2018-11" db="EMBL/GenBank/DDBJ databases">
        <title>The genome draft of YIM 96095.</title>
        <authorList>
            <person name="Tang S.-K."/>
            <person name="Chunyu W.-X."/>
            <person name="Feng Y.-Z."/>
        </authorList>
    </citation>
    <scope>NUCLEOTIDE SEQUENCE [LARGE SCALE GENOMIC DNA]</scope>
    <source>
        <strain evidence="1 2">YIM 96095</strain>
    </source>
</reference>
<gene>
    <name evidence="1" type="ORF">EFW17_15075</name>
</gene>
<dbReference type="OrthoDB" id="4553528at2"/>
<comment type="caution">
    <text evidence="1">The sequence shown here is derived from an EMBL/GenBank/DDBJ whole genome shotgun (WGS) entry which is preliminary data.</text>
</comment>
<keyword evidence="2" id="KW-1185">Reference proteome</keyword>
<organism evidence="1 2">
    <name type="scientific">Halostreptopolyspora alba</name>
    <dbReference type="NCBI Taxonomy" id="2487137"/>
    <lineage>
        <taxon>Bacteria</taxon>
        <taxon>Bacillati</taxon>
        <taxon>Actinomycetota</taxon>
        <taxon>Actinomycetes</taxon>
        <taxon>Streptosporangiales</taxon>
        <taxon>Nocardiopsidaceae</taxon>
        <taxon>Halostreptopolyspora</taxon>
    </lineage>
</organism>
<dbReference type="AlphaFoldDB" id="A0A3N0E6V8"/>
<evidence type="ECO:0000313" key="2">
    <source>
        <dbReference type="Proteomes" id="UP000269198"/>
    </source>
</evidence>
<sequence length="132" mass="14728">MSLARFYDPDGDRHGLPTWPWGYAPDHLATRGQLATRGLRPGGQNPAGQVMWRSRRALGRGGVRTALLYDTRHAREKRPPSLAVLAALERAMAARRTCPTCQQVFEFCIPTSLGQCPDCHHNARNKRKVEAP</sequence>
<dbReference type="NCBIfam" id="NF041638">
    <property type="entry name" value="QRL_CxxC_CxxC"/>
    <property type="match status" value="1"/>
</dbReference>